<evidence type="ECO:0000313" key="4">
    <source>
        <dbReference type="Proteomes" id="UP001159641"/>
    </source>
</evidence>
<dbReference type="SUPFAM" id="SSF48366">
    <property type="entry name" value="Ras GEF"/>
    <property type="match status" value="1"/>
</dbReference>
<comment type="caution">
    <text evidence="3">The sequence shown here is derived from an EMBL/GenBank/DDBJ whole genome shotgun (WGS) entry which is preliminary data.</text>
</comment>
<dbReference type="EMBL" id="JAIQCJ010000625">
    <property type="protein sequence ID" value="KAJ8795118.1"/>
    <property type="molecule type" value="Genomic_DNA"/>
</dbReference>
<name>A0AB34HVI7_ESCRO</name>
<dbReference type="AlphaFoldDB" id="A0AB34HVI7"/>
<proteinExistence type="predicted"/>
<keyword evidence="4" id="KW-1185">Reference proteome</keyword>
<reference evidence="3 4" key="1">
    <citation type="submission" date="2022-11" db="EMBL/GenBank/DDBJ databases">
        <title>Whole genome sequence of Eschrichtius robustus ER-17-0199.</title>
        <authorList>
            <person name="Bruniche-Olsen A."/>
            <person name="Black A.N."/>
            <person name="Fields C.J."/>
            <person name="Walden K."/>
            <person name="Dewoody J.A."/>
        </authorList>
    </citation>
    <scope>NUCLEOTIDE SEQUENCE [LARGE SCALE GENOMIC DNA]</scope>
    <source>
        <strain evidence="3">ER-17-0199</strain>
        <tissue evidence="3">Blubber</tissue>
    </source>
</reference>
<protein>
    <recommendedName>
        <fullName evidence="2">N-terminal Ras-GEF domain-containing protein</fullName>
    </recommendedName>
</protein>
<evidence type="ECO:0000313" key="3">
    <source>
        <dbReference type="EMBL" id="KAJ8795118.1"/>
    </source>
</evidence>
<dbReference type="GO" id="GO:0005085">
    <property type="term" value="F:guanyl-nucleotide exchange factor activity"/>
    <property type="evidence" value="ECO:0007669"/>
    <property type="project" value="UniProtKB-KW"/>
</dbReference>
<sequence length="161" mass="18213">MVWSVQAGRLEKLVGNLVPAFLDSDPSDLPAFLGTYRALATTQQVLDLLPLLGHWYGCILPYSDEDGGHLHQLKMAVSSILSTWLHHYREDFHQPPEFPCLKMLLAYLELSIPGSDLEHRAHFLLAQLEHPEPTEVESDGEEDSGWVMEISGEREWLGHTK</sequence>
<gene>
    <name evidence="3" type="ORF">J1605_018705</name>
</gene>
<dbReference type="PANTHER" id="PTHR46793:SF3">
    <property type="entry name" value="RIKEN CDNA 4930596D02 GENE"/>
    <property type="match status" value="1"/>
</dbReference>
<dbReference type="CDD" id="cd06224">
    <property type="entry name" value="REM"/>
    <property type="match status" value="1"/>
</dbReference>
<evidence type="ECO:0000256" key="1">
    <source>
        <dbReference type="PROSITE-ProRule" id="PRU00135"/>
    </source>
</evidence>
<dbReference type="SMART" id="SM00229">
    <property type="entry name" value="RasGEFN"/>
    <property type="match status" value="1"/>
</dbReference>
<feature type="domain" description="N-terminal Ras-GEF" evidence="2">
    <location>
        <begin position="1"/>
        <end position="129"/>
    </location>
</feature>
<dbReference type="InterPro" id="IPR023578">
    <property type="entry name" value="Ras_GEF_dom_sf"/>
</dbReference>
<dbReference type="PANTHER" id="PTHR46793">
    <property type="entry name" value="1700018F24RIK PROTEIN-RELATED-RELATED"/>
    <property type="match status" value="1"/>
</dbReference>
<dbReference type="InterPro" id="IPR000651">
    <property type="entry name" value="Ras-like_Gua-exchang_fac_N"/>
</dbReference>
<accession>A0AB34HVI7</accession>
<dbReference type="Pfam" id="PF00618">
    <property type="entry name" value="RasGEF_N"/>
    <property type="match status" value="1"/>
</dbReference>
<organism evidence="3 4">
    <name type="scientific">Eschrichtius robustus</name>
    <name type="common">California gray whale</name>
    <name type="synonym">Eschrichtius gibbosus</name>
    <dbReference type="NCBI Taxonomy" id="9764"/>
    <lineage>
        <taxon>Eukaryota</taxon>
        <taxon>Metazoa</taxon>
        <taxon>Chordata</taxon>
        <taxon>Craniata</taxon>
        <taxon>Vertebrata</taxon>
        <taxon>Euteleostomi</taxon>
        <taxon>Mammalia</taxon>
        <taxon>Eutheria</taxon>
        <taxon>Laurasiatheria</taxon>
        <taxon>Artiodactyla</taxon>
        <taxon>Whippomorpha</taxon>
        <taxon>Cetacea</taxon>
        <taxon>Mysticeti</taxon>
        <taxon>Eschrichtiidae</taxon>
        <taxon>Eschrichtius</taxon>
    </lineage>
</organism>
<keyword evidence="1" id="KW-0344">Guanine-nucleotide releasing factor</keyword>
<dbReference type="Proteomes" id="UP001159641">
    <property type="component" value="Unassembled WGS sequence"/>
</dbReference>
<dbReference type="PROSITE" id="PS50212">
    <property type="entry name" value="RASGEF_NTER"/>
    <property type="match status" value="1"/>
</dbReference>
<evidence type="ECO:0000259" key="2">
    <source>
        <dbReference type="PROSITE" id="PS50212"/>
    </source>
</evidence>
<dbReference type="Gene3D" id="1.20.870.10">
    <property type="entry name" value="Son of sevenless (SoS) protein Chain: S domain 1"/>
    <property type="match status" value="1"/>
</dbReference>